<evidence type="ECO:0000256" key="2">
    <source>
        <dbReference type="SAM" id="MobiDB-lite"/>
    </source>
</evidence>
<dbReference type="PANTHER" id="PTHR30204:SF89">
    <property type="entry name" value="HTH MERR-TYPE DOMAIN-CONTAINING PROTEIN"/>
    <property type="match status" value="1"/>
</dbReference>
<dbReference type="Gene3D" id="1.10.1660.10">
    <property type="match status" value="1"/>
</dbReference>
<reference evidence="5" key="1">
    <citation type="submission" date="2021-11" db="EMBL/GenBank/DDBJ databases">
        <title>Cultivation dependent microbiological survey of springs from the worlds oldest radium mine currently devoted to the extraction of radon-saturated water.</title>
        <authorList>
            <person name="Kapinusova G."/>
            <person name="Smrhova T."/>
            <person name="Strejcek M."/>
            <person name="Suman J."/>
            <person name="Jani K."/>
            <person name="Pajer P."/>
            <person name="Uhlik O."/>
        </authorList>
    </citation>
    <scope>NUCLEOTIDE SEQUENCE [LARGE SCALE GENOMIC DNA]</scope>
    <source>
        <strain evidence="5">J379</strain>
    </source>
</reference>
<organism evidence="4 5">
    <name type="scientific">Svornostia abyssi</name>
    <dbReference type="NCBI Taxonomy" id="2898438"/>
    <lineage>
        <taxon>Bacteria</taxon>
        <taxon>Bacillati</taxon>
        <taxon>Actinomycetota</taxon>
        <taxon>Thermoleophilia</taxon>
        <taxon>Solirubrobacterales</taxon>
        <taxon>Baekduiaceae</taxon>
        <taxon>Svornostia</taxon>
    </lineage>
</organism>
<dbReference type="Proteomes" id="UP001058860">
    <property type="component" value="Chromosome"/>
</dbReference>
<dbReference type="PANTHER" id="PTHR30204">
    <property type="entry name" value="REDOX-CYCLING DRUG-SENSING TRANSCRIPTIONAL ACTIVATOR SOXR"/>
    <property type="match status" value="1"/>
</dbReference>
<dbReference type="RefSeq" id="WP_353862893.1">
    <property type="nucleotide sequence ID" value="NZ_CP088295.1"/>
</dbReference>
<dbReference type="Pfam" id="PF13411">
    <property type="entry name" value="MerR_1"/>
    <property type="match status" value="1"/>
</dbReference>
<sequence length="261" mass="28708">MATAHDRTTEPAPGTAAAPTAPADAAPQKGMTIGAVCKGLAQEFPDISISKIRYLEDQKLLTPRRTPGGYRLYTPSDVARLRTILRLQRDEFLPLRVIRQELAAGRANDEAQAAPQPAPAITNRRPPRRAGTSVRDRGALFSLEDVLEETRAEPSLVRELEDFGLISGEMRAGVKMYDESEREIVRAATELSRYGVGGRNLRVFRSSADREAALLQQILTPSLRSRNPERRKEAVDALENLASVSAHLSHLLLIRGLRSIA</sequence>
<feature type="domain" description="HTH merR-type" evidence="3">
    <location>
        <begin position="46"/>
        <end position="104"/>
    </location>
</feature>
<feature type="region of interest" description="Disordered" evidence="2">
    <location>
        <begin position="106"/>
        <end position="133"/>
    </location>
</feature>
<dbReference type="SUPFAM" id="SSF46955">
    <property type="entry name" value="Putative DNA-binding domain"/>
    <property type="match status" value="1"/>
</dbReference>
<dbReference type="EMBL" id="CP088295">
    <property type="protein sequence ID" value="UUY02363.1"/>
    <property type="molecule type" value="Genomic_DNA"/>
</dbReference>
<evidence type="ECO:0000256" key="1">
    <source>
        <dbReference type="ARBA" id="ARBA00023125"/>
    </source>
</evidence>
<dbReference type="CDD" id="cd00592">
    <property type="entry name" value="HTH_MerR-like"/>
    <property type="match status" value="1"/>
</dbReference>
<evidence type="ECO:0000313" key="4">
    <source>
        <dbReference type="EMBL" id="UUY02363.1"/>
    </source>
</evidence>
<protein>
    <submittedName>
        <fullName evidence="4">MerR family transcriptional regulator</fullName>
    </submittedName>
</protein>
<keyword evidence="1" id="KW-0238">DNA-binding</keyword>
<proteinExistence type="predicted"/>
<name>A0ABY5PCM9_9ACTN</name>
<dbReference type="PROSITE" id="PS50937">
    <property type="entry name" value="HTH_MERR_2"/>
    <property type="match status" value="1"/>
</dbReference>
<dbReference type="SMART" id="SM00422">
    <property type="entry name" value="HTH_MERR"/>
    <property type="match status" value="1"/>
</dbReference>
<evidence type="ECO:0000259" key="3">
    <source>
        <dbReference type="PROSITE" id="PS50937"/>
    </source>
</evidence>
<accession>A0ABY5PCM9</accession>
<dbReference type="InterPro" id="IPR000551">
    <property type="entry name" value="MerR-type_HTH_dom"/>
</dbReference>
<feature type="compositionally biased region" description="Low complexity" evidence="2">
    <location>
        <begin position="10"/>
        <end position="27"/>
    </location>
</feature>
<feature type="region of interest" description="Disordered" evidence="2">
    <location>
        <begin position="1"/>
        <end position="27"/>
    </location>
</feature>
<keyword evidence="5" id="KW-1185">Reference proteome</keyword>
<dbReference type="InterPro" id="IPR047057">
    <property type="entry name" value="MerR_fam"/>
</dbReference>
<dbReference type="InterPro" id="IPR009061">
    <property type="entry name" value="DNA-bd_dom_put_sf"/>
</dbReference>
<evidence type="ECO:0000313" key="5">
    <source>
        <dbReference type="Proteomes" id="UP001058860"/>
    </source>
</evidence>
<gene>
    <name evidence="4" type="ORF">LRS13_16865</name>
</gene>